<dbReference type="EMBL" id="LCZI01000234">
    <property type="protein sequence ID" value="KKZ67543.1"/>
    <property type="molecule type" value="Genomic_DNA"/>
</dbReference>
<feature type="region of interest" description="Disordered" evidence="3">
    <location>
        <begin position="73"/>
        <end position="99"/>
    </location>
</feature>
<name>A0A0G2IAK3_9EURO</name>
<dbReference type="Pfam" id="PF13673">
    <property type="entry name" value="Acetyltransf_10"/>
    <property type="match status" value="1"/>
</dbReference>
<evidence type="ECO:0000256" key="2">
    <source>
        <dbReference type="ARBA" id="ARBA00023315"/>
    </source>
</evidence>
<dbReference type="AlphaFoldDB" id="A0A0G2IAK3"/>
<sequence length="322" mass="35451">MAENGTAVPDKSVGSSVNSNKNNISLGFSPPSSITSPSSQANFQPLPLTEQPRISHRSVMAQAELALSHELELEGNQVHDDDDDDEDDEDEDEEDGFIEVEHDDVADYSWYFRRPPPTKRTQLDQLHPFVQLLSLSNVEDCLAVEAAFPKNERCSLEKISYRLTKCPELSLGVFYLPPKDPSKPKPRPTLIAHILATRTPALCVTDASMGIPPNWRDKSSSTLESCNGSEPLGHQDQGSTIALHSLAVLPEHQGKRLGSTLLKAYIQRIKDAAIANRIALLAHDHLIPFYTSLGFENRGLSDCTFGGGGWYSMVLEFADVEV</sequence>
<dbReference type="Gene3D" id="3.40.630.30">
    <property type="match status" value="1"/>
</dbReference>
<feature type="compositionally biased region" description="Low complexity" evidence="3">
    <location>
        <begin position="11"/>
        <end position="39"/>
    </location>
</feature>
<organism evidence="5 6">
    <name type="scientific">[Emmonsia] crescens</name>
    <dbReference type="NCBI Taxonomy" id="73230"/>
    <lineage>
        <taxon>Eukaryota</taxon>
        <taxon>Fungi</taxon>
        <taxon>Dikarya</taxon>
        <taxon>Ascomycota</taxon>
        <taxon>Pezizomycotina</taxon>
        <taxon>Eurotiomycetes</taxon>
        <taxon>Eurotiomycetidae</taxon>
        <taxon>Onygenales</taxon>
        <taxon>Ajellomycetaceae</taxon>
        <taxon>Emergomyces</taxon>
    </lineage>
</organism>
<feature type="domain" description="N-acetyltransferase" evidence="4">
    <location>
        <begin position="233"/>
        <end position="318"/>
    </location>
</feature>
<dbReference type="GO" id="GO:0005737">
    <property type="term" value="C:cytoplasm"/>
    <property type="evidence" value="ECO:0007669"/>
    <property type="project" value="TreeGrafter"/>
</dbReference>
<dbReference type="InterPro" id="IPR016181">
    <property type="entry name" value="Acyl_CoA_acyltransferase"/>
</dbReference>
<keyword evidence="1" id="KW-0808">Transferase</keyword>
<keyword evidence="2" id="KW-0012">Acyltransferase</keyword>
<dbReference type="OrthoDB" id="30840at2759"/>
<feature type="compositionally biased region" description="Acidic residues" evidence="3">
    <location>
        <begin position="80"/>
        <end position="98"/>
    </location>
</feature>
<feature type="region of interest" description="Disordered" evidence="3">
    <location>
        <begin position="1"/>
        <end position="61"/>
    </location>
</feature>
<protein>
    <recommendedName>
        <fullName evidence="4">N-acetyltransferase domain-containing protein</fullName>
    </recommendedName>
</protein>
<dbReference type="Proteomes" id="UP000034164">
    <property type="component" value="Unassembled WGS sequence"/>
</dbReference>
<evidence type="ECO:0000256" key="1">
    <source>
        <dbReference type="ARBA" id="ARBA00022679"/>
    </source>
</evidence>
<proteinExistence type="predicted"/>
<accession>A0A0G2IAK3</accession>
<dbReference type="InterPro" id="IPR000182">
    <property type="entry name" value="GNAT_dom"/>
</dbReference>
<evidence type="ECO:0000313" key="6">
    <source>
        <dbReference type="Proteomes" id="UP000034164"/>
    </source>
</evidence>
<evidence type="ECO:0000259" key="4">
    <source>
        <dbReference type="PROSITE" id="PS51186"/>
    </source>
</evidence>
<dbReference type="GO" id="GO:0004059">
    <property type="term" value="F:aralkylamine N-acetyltransferase activity"/>
    <property type="evidence" value="ECO:0007669"/>
    <property type="project" value="TreeGrafter"/>
</dbReference>
<gene>
    <name evidence="5" type="ORF">EMCG_06777</name>
</gene>
<dbReference type="InterPro" id="IPR051635">
    <property type="entry name" value="SNAT-like"/>
</dbReference>
<dbReference type="CDD" id="cd04301">
    <property type="entry name" value="NAT_SF"/>
    <property type="match status" value="1"/>
</dbReference>
<comment type="caution">
    <text evidence="5">The sequence shown here is derived from an EMBL/GenBank/DDBJ whole genome shotgun (WGS) entry which is preliminary data.</text>
</comment>
<dbReference type="SUPFAM" id="SSF55729">
    <property type="entry name" value="Acyl-CoA N-acyltransferases (Nat)"/>
    <property type="match status" value="1"/>
</dbReference>
<evidence type="ECO:0000256" key="3">
    <source>
        <dbReference type="SAM" id="MobiDB-lite"/>
    </source>
</evidence>
<dbReference type="VEuPathDB" id="FungiDB:EMCG_06777"/>
<dbReference type="PANTHER" id="PTHR10908:SF0">
    <property type="entry name" value="SEROTONIN N-ACETYLTRANSFERASE"/>
    <property type="match status" value="1"/>
</dbReference>
<evidence type="ECO:0000313" key="5">
    <source>
        <dbReference type="EMBL" id="KKZ67543.1"/>
    </source>
</evidence>
<dbReference type="PROSITE" id="PS51186">
    <property type="entry name" value="GNAT"/>
    <property type="match status" value="1"/>
</dbReference>
<reference evidence="6" key="1">
    <citation type="journal article" date="2015" name="PLoS Genet.">
        <title>The dynamic genome and transcriptome of the human fungal pathogen Blastomyces and close relative Emmonsia.</title>
        <authorList>
            <person name="Munoz J.F."/>
            <person name="Gauthier G.M."/>
            <person name="Desjardins C.A."/>
            <person name="Gallo J.E."/>
            <person name="Holder J."/>
            <person name="Sullivan T.D."/>
            <person name="Marty A.J."/>
            <person name="Carmen J.C."/>
            <person name="Chen Z."/>
            <person name="Ding L."/>
            <person name="Gujja S."/>
            <person name="Magrini V."/>
            <person name="Misas E."/>
            <person name="Mitreva M."/>
            <person name="Priest M."/>
            <person name="Saif S."/>
            <person name="Whiston E.A."/>
            <person name="Young S."/>
            <person name="Zeng Q."/>
            <person name="Goldman W.E."/>
            <person name="Mardis E.R."/>
            <person name="Taylor J.W."/>
            <person name="McEwen J.G."/>
            <person name="Clay O.K."/>
            <person name="Klein B.S."/>
            <person name="Cuomo C.A."/>
        </authorList>
    </citation>
    <scope>NUCLEOTIDE SEQUENCE [LARGE SCALE GENOMIC DNA]</scope>
    <source>
        <strain evidence="6">UAMH 3008</strain>
    </source>
</reference>
<dbReference type="PANTHER" id="PTHR10908">
    <property type="entry name" value="SEROTONIN N-ACETYLTRANSFERASE"/>
    <property type="match status" value="1"/>
</dbReference>